<evidence type="ECO:0000313" key="10">
    <source>
        <dbReference type="Proteomes" id="UP000694388"/>
    </source>
</evidence>
<evidence type="ECO:0000313" key="9">
    <source>
        <dbReference type="Ensembl" id="ENSEBUP00000025218.1"/>
    </source>
</evidence>
<dbReference type="InterPro" id="IPR005746">
    <property type="entry name" value="Thioredoxin"/>
</dbReference>
<dbReference type="InterPro" id="IPR017937">
    <property type="entry name" value="Thioredoxin_CS"/>
</dbReference>
<dbReference type="OMA" id="VLVIMQN"/>
<evidence type="ECO:0000256" key="3">
    <source>
        <dbReference type="ARBA" id="ARBA00022982"/>
    </source>
</evidence>
<comment type="similarity">
    <text evidence="1">Belongs to the thioredoxin family.</text>
</comment>
<dbReference type="InterPro" id="IPR013766">
    <property type="entry name" value="Thioredoxin_domain"/>
</dbReference>
<name>A0A8C4X178_EPTBU</name>
<dbReference type="GeneTree" id="ENSGT00530000064086"/>
<dbReference type="Pfam" id="PF00085">
    <property type="entry name" value="Thioredoxin"/>
    <property type="match status" value="1"/>
</dbReference>
<evidence type="ECO:0000256" key="6">
    <source>
        <dbReference type="ARBA" id="ARBA00072145"/>
    </source>
</evidence>
<proteinExistence type="inferred from homology"/>
<dbReference type="GO" id="GO:0045454">
    <property type="term" value="P:cell redox homeostasis"/>
    <property type="evidence" value="ECO:0007669"/>
    <property type="project" value="TreeGrafter"/>
</dbReference>
<dbReference type="PANTHER" id="PTHR43601">
    <property type="entry name" value="THIOREDOXIN, MITOCHONDRIAL"/>
    <property type="match status" value="1"/>
</dbReference>
<keyword evidence="4" id="KW-1015">Disulfide bond</keyword>
<keyword evidence="10" id="KW-1185">Reference proteome</keyword>
<dbReference type="Gene3D" id="3.40.30.10">
    <property type="entry name" value="Glutaredoxin"/>
    <property type="match status" value="1"/>
</dbReference>
<sequence>MVLIRSLKRLSLQSGLWRCLWATRGTAWNGGLETARISLPLACRPISMTATRRVIFNIQDGNDFEERVVNSKKPVVVDFHATWCGPCKVLGPRLEKMIAKQDGKVVMAKVDIDDHTDLALEYGVLAVPTILGMQAGDVVDKIVGVCDEDQLDAFLTKLIGPNV</sequence>
<evidence type="ECO:0000256" key="7">
    <source>
        <dbReference type="ARBA" id="ARBA00080538"/>
    </source>
</evidence>
<evidence type="ECO:0000256" key="5">
    <source>
        <dbReference type="ARBA" id="ARBA00023284"/>
    </source>
</evidence>
<evidence type="ECO:0000256" key="1">
    <source>
        <dbReference type="ARBA" id="ARBA00008987"/>
    </source>
</evidence>
<dbReference type="NCBIfam" id="TIGR01068">
    <property type="entry name" value="thioredoxin"/>
    <property type="match status" value="1"/>
</dbReference>
<keyword evidence="3" id="KW-0249">Electron transport</keyword>
<dbReference type="AlphaFoldDB" id="A0A8C4X178"/>
<dbReference type="SUPFAM" id="SSF52833">
    <property type="entry name" value="Thioredoxin-like"/>
    <property type="match status" value="1"/>
</dbReference>
<feature type="domain" description="Thioredoxin" evidence="8">
    <location>
        <begin position="44"/>
        <end position="160"/>
    </location>
</feature>
<dbReference type="PROSITE" id="PS51352">
    <property type="entry name" value="THIOREDOXIN_2"/>
    <property type="match status" value="1"/>
</dbReference>
<keyword evidence="5" id="KW-0676">Redox-active center</keyword>
<evidence type="ECO:0000256" key="2">
    <source>
        <dbReference type="ARBA" id="ARBA00022448"/>
    </source>
</evidence>
<dbReference type="GO" id="GO:0015035">
    <property type="term" value="F:protein-disulfide reductase activity"/>
    <property type="evidence" value="ECO:0007669"/>
    <property type="project" value="InterPro"/>
</dbReference>
<accession>A0A8C4X178</accession>
<dbReference type="InterPro" id="IPR036249">
    <property type="entry name" value="Thioredoxin-like_sf"/>
</dbReference>
<dbReference type="PROSITE" id="PS00194">
    <property type="entry name" value="THIOREDOXIN_1"/>
    <property type="match status" value="1"/>
</dbReference>
<evidence type="ECO:0000256" key="4">
    <source>
        <dbReference type="ARBA" id="ARBA00023157"/>
    </source>
</evidence>
<keyword evidence="2" id="KW-0813">Transport</keyword>
<dbReference type="GO" id="GO:0005739">
    <property type="term" value="C:mitochondrion"/>
    <property type="evidence" value="ECO:0007669"/>
    <property type="project" value="TreeGrafter"/>
</dbReference>
<evidence type="ECO:0000259" key="8">
    <source>
        <dbReference type="PROSITE" id="PS51352"/>
    </source>
</evidence>
<dbReference type="CDD" id="cd02947">
    <property type="entry name" value="TRX_family"/>
    <property type="match status" value="1"/>
</dbReference>
<organism evidence="9 10">
    <name type="scientific">Eptatretus burgeri</name>
    <name type="common">Inshore hagfish</name>
    <dbReference type="NCBI Taxonomy" id="7764"/>
    <lineage>
        <taxon>Eukaryota</taxon>
        <taxon>Metazoa</taxon>
        <taxon>Chordata</taxon>
        <taxon>Craniata</taxon>
        <taxon>Vertebrata</taxon>
        <taxon>Cyclostomata</taxon>
        <taxon>Myxini</taxon>
        <taxon>Myxiniformes</taxon>
        <taxon>Myxinidae</taxon>
        <taxon>Eptatretinae</taxon>
        <taxon>Eptatretus</taxon>
    </lineage>
</organism>
<protein>
    <recommendedName>
        <fullName evidence="6">Thioredoxin, mitochondrial</fullName>
    </recommendedName>
    <alternativeName>
        <fullName evidence="7">Thioredoxin-2</fullName>
    </alternativeName>
</protein>
<dbReference type="FunFam" id="3.40.30.10:FF:000001">
    <property type="entry name" value="Thioredoxin"/>
    <property type="match status" value="1"/>
</dbReference>
<reference evidence="9" key="1">
    <citation type="submission" date="2025-05" db="UniProtKB">
        <authorList>
            <consortium name="Ensembl"/>
        </authorList>
    </citation>
    <scope>IDENTIFICATION</scope>
</reference>
<dbReference type="Proteomes" id="UP000694388">
    <property type="component" value="Unplaced"/>
</dbReference>
<dbReference type="Ensembl" id="ENSEBUT00000025794.1">
    <property type="protein sequence ID" value="ENSEBUP00000025218.1"/>
    <property type="gene ID" value="ENSEBUG00000015553.1"/>
</dbReference>
<dbReference type="PRINTS" id="PR00421">
    <property type="entry name" value="THIOREDOXIN"/>
</dbReference>
<dbReference type="Ensembl" id="ENSEBUT00000025789.1">
    <property type="protein sequence ID" value="ENSEBUP00000025213.1"/>
    <property type="gene ID" value="ENSEBUG00000015553.1"/>
</dbReference>
<dbReference type="PANTHER" id="PTHR43601:SF3">
    <property type="entry name" value="THIOREDOXIN, MITOCHONDRIAL"/>
    <property type="match status" value="1"/>
</dbReference>